<evidence type="ECO:0000313" key="6">
    <source>
        <dbReference type="Proteomes" id="UP000019109"/>
    </source>
</evidence>
<evidence type="ECO:0000313" key="5">
    <source>
        <dbReference type="EMBL" id="GAE88951.1"/>
    </source>
</evidence>
<dbReference type="Proteomes" id="UP000019109">
    <property type="component" value="Unassembled WGS sequence"/>
</dbReference>
<accession>W4V703</accession>
<evidence type="ECO:0000256" key="3">
    <source>
        <dbReference type="ARBA" id="ARBA00022827"/>
    </source>
</evidence>
<dbReference type="InterPro" id="IPR036188">
    <property type="entry name" value="FAD/NAD-bd_sf"/>
</dbReference>
<dbReference type="STRING" id="1294263.JCM21531_2439"/>
<reference evidence="5" key="1">
    <citation type="journal article" date="2014" name="Genome Announc.">
        <title>Draft Genome Sequence of Clostridium straminisolvens Strain JCM 21531T, Isolated from a Cellulose-Degrading Bacterial Community.</title>
        <authorList>
            <person name="Yuki M."/>
            <person name="Oshima K."/>
            <person name="Suda W."/>
            <person name="Sakamoto M."/>
            <person name="Kitamura K."/>
            <person name="Iida T."/>
            <person name="Hattori M."/>
            <person name="Ohkuma M."/>
        </authorList>
    </citation>
    <scope>NUCLEOTIDE SEQUENCE [LARGE SCALE GENOMIC DNA]</scope>
    <source>
        <strain evidence="5">JCM 21531</strain>
    </source>
</reference>
<evidence type="ECO:0000256" key="1">
    <source>
        <dbReference type="ARBA" id="ARBA00001974"/>
    </source>
</evidence>
<dbReference type="InterPro" id="IPR040131">
    <property type="entry name" value="MnmG_N"/>
</dbReference>
<sequence length="41" mass="4749">MFRLIPGLENAEFVRYGVMHRNTFINSPMLLDAAYSLKKGF</sequence>
<comment type="caution">
    <text evidence="5">The sequence shown here is derived from an EMBL/GenBank/DDBJ whole genome shotgun (WGS) entry which is preliminary data.</text>
</comment>
<gene>
    <name evidence="5" type="ORF">JCM21531_2439</name>
</gene>
<dbReference type="Pfam" id="PF01134">
    <property type="entry name" value="GIDA"/>
    <property type="match status" value="1"/>
</dbReference>
<evidence type="ECO:0000259" key="4">
    <source>
        <dbReference type="Pfam" id="PF01134"/>
    </source>
</evidence>
<keyword evidence="2" id="KW-0285">Flavoprotein</keyword>
<keyword evidence="3" id="KW-0274">FAD</keyword>
<dbReference type="EMBL" id="BAVR01000028">
    <property type="protein sequence ID" value="GAE88951.1"/>
    <property type="molecule type" value="Genomic_DNA"/>
</dbReference>
<dbReference type="AlphaFoldDB" id="W4V703"/>
<proteinExistence type="predicted"/>
<dbReference type="Gene3D" id="3.50.50.60">
    <property type="entry name" value="FAD/NAD(P)-binding domain"/>
    <property type="match status" value="1"/>
</dbReference>
<protein>
    <submittedName>
        <fullName evidence="5">tRNA:m(5)U-54 MTase gid</fullName>
    </submittedName>
</protein>
<feature type="domain" description="MnmG N-terminal" evidence="4">
    <location>
        <begin position="1"/>
        <end position="39"/>
    </location>
</feature>
<comment type="cofactor">
    <cofactor evidence="1">
        <name>FAD</name>
        <dbReference type="ChEBI" id="CHEBI:57692"/>
    </cofactor>
</comment>
<name>W4V703_9FIRM</name>
<keyword evidence="6" id="KW-1185">Reference proteome</keyword>
<evidence type="ECO:0000256" key="2">
    <source>
        <dbReference type="ARBA" id="ARBA00022630"/>
    </source>
</evidence>
<organism evidence="5 6">
    <name type="scientific">Acetivibrio straminisolvens JCM 21531</name>
    <dbReference type="NCBI Taxonomy" id="1294263"/>
    <lineage>
        <taxon>Bacteria</taxon>
        <taxon>Bacillati</taxon>
        <taxon>Bacillota</taxon>
        <taxon>Clostridia</taxon>
        <taxon>Eubacteriales</taxon>
        <taxon>Oscillospiraceae</taxon>
        <taxon>Acetivibrio</taxon>
    </lineage>
</organism>